<gene>
    <name evidence="3" type="ORF">A2V71_01275</name>
</gene>
<dbReference type="Pfam" id="PF08327">
    <property type="entry name" value="AHSA1"/>
    <property type="match status" value="1"/>
</dbReference>
<dbReference type="EMBL" id="MEZT01000022">
    <property type="protein sequence ID" value="OGD56337.1"/>
    <property type="molecule type" value="Genomic_DNA"/>
</dbReference>
<dbReference type="AlphaFoldDB" id="A0A1F5DME7"/>
<proteinExistence type="inferred from homology"/>
<dbReference type="Gene3D" id="3.30.530.20">
    <property type="match status" value="1"/>
</dbReference>
<comment type="similarity">
    <text evidence="1">Belongs to the AHA1 family.</text>
</comment>
<evidence type="ECO:0000256" key="1">
    <source>
        <dbReference type="ARBA" id="ARBA00006817"/>
    </source>
</evidence>
<dbReference type="InterPro" id="IPR023393">
    <property type="entry name" value="START-like_dom_sf"/>
</dbReference>
<reference evidence="3 4" key="1">
    <citation type="journal article" date="2016" name="Nat. Commun.">
        <title>Thousands of microbial genomes shed light on interconnected biogeochemical processes in an aquifer system.</title>
        <authorList>
            <person name="Anantharaman K."/>
            <person name="Brown C.T."/>
            <person name="Hug L.A."/>
            <person name="Sharon I."/>
            <person name="Castelle C.J."/>
            <person name="Probst A.J."/>
            <person name="Thomas B.C."/>
            <person name="Singh A."/>
            <person name="Wilkins M.J."/>
            <person name="Karaoz U."/>
            <person name="Brodie E.L."/>
            <person name="Williams K.H."/>
            <person name="Hubbard S.S."/>
            <person name="Banfield J.F."/>
        </authorList>
    </citation>
    <scope>NUCLEOTIDE SEQUENCE [LARGE SCALE GENOMIC DNA]</scope>
</reference>
<dbReference type="Proteomes" id="UP000178764">
    <property type="component" value="Unassembled WGS sequence"/>
</dbReference>
<dbReference type="SUPFAM" id="SSF55961">
    <property type="entry name" value="Bet v1-like"/>
    <property type="match status" value="1"/>
</dbReference>
<accession>A0A1F5DME7</accession>
<comment type="caution">
    <text evidence="3">The sequence shown here is derived from an EMBL/GenBank/DDBJ whole genome shotgun (WGS) entry which is preliminary data.</text>
</comment>
<organism evidence="3 4">
    <name type="scientific">Candidatus Berkelbacteria bacterium RBG_13_40_8</name>
    <dbReference type="NCBI Taxonomy" id="1797467"/>
    <lineage>
        <taxon>Bacteria</taxon>
        <taxon>Candidatus Berkelbacteria</taxon>
    </lineage>
</organism>
<name>A0A1F5DME7_9BACT</name>
<sequence length="130" mass="14760">MKTKTISQTVRIKASPGDVYESLMDSKKHSEITGDKAEISKVKGGLFSTFGGYAKGKNLELVPNQKIVQTWRADNWSEGHFSKITIELKKIGPETQLKFTQEDVPDFDYVSVAQGWEGYYWGSMKKYLEK</sequence>
<dbReference type="CDD" id="cd08892">
    <property type="entry name" value="SRPBCC_Aha1"/>
    <property type="match status" value="1"/>
</dbReference>
<evidence type="ECO:0000259" key="2">
    <source>
        <dbReference type="Pfam" id="PF08327"/>
    </source>
</evidence>
<protein>
    <recommendedName>
        <fullName evidence="2">Activator of Hsp90 ATPase homologue 1/2-like C-terminal domain-containing protein</fullName>
    </recommendedName>
</protein>
<evidence type="ECO:0000313" key="3">
    <source>
        <dbReference type="EMBL" id="OGD56337.1"/>
    </source>
</evidence>
<evidence type="ECO:0000313" key="4">
    <source>
        <dbReference type="Proteomes" id="UP000178764"/>
    </source>
</evidence>
<feature type="domain" description="Activator of Hsp90 ATPase homologue 1/2-like C-terminal" evidence="2">
    <location>
        <begin position="13"/>
        <end position="129"/>
    </location>
</feature>
<dbReference type="InterPro" id="IPR013538">
    <property type="entry name" value="ASHA1/2-like_C"/>
</dbReference>